<dbReference type="AlphaFoldDB" id="A0A0A5GMY5"/>
<evidence type="ECO:0000256" key="1">
    <source>
        <dbReference type="ARBA" id="ARBA00004141"/>
    </source>
</evidence>
<keyword evidence="5 6" id="KW-0472">Membrane</keyword>
<dbReference type="InterPro" id="IPR030191">
    <property type="entry name" value="CodB"/>
</dbReference>
<sequence length="439" mass="47601">MGHSEQHKSIRIERYGLESVPIEERTTSWYRYAFIQFTMSANTGNFLIPALAVMNGGLPFLTAVFYTSIGALLAFLFVSLLTLPGSKYGIPAQYAIRSILGGKGARLVSSPIRSITSLYWFSVQTIGGTYVLQQFLSRTTGNEIPFLFLSVPLAILMVTLATIGFQAFKQATTYFLPVLLLGELVMLSLYFTTEEPATSLLTSNPMLQREHIKVGLFYASLAFVQYVSGVSASADVTRYAVTPKQGAYGLFVGNALGFLMTAVLGSGAATLFNDVNPYVATSEQAAFLWLIGLITLTALLSMLSININNAYTGGYSLLNTFSSLSRVKSALIFGSLGVVLSSFPTIVTQAEYYIRLLGGLIVPLSAVIVVDFLVVKRASLSEGDFHVMTEGDTLFLSPFVTIGIGTLVYFSLPYEQSSGFIAFIVTAMSYYIATKLSSN</sequence>
<proteinExistence type="inferred from homology"/>
<dbReference type="InterPro" id="IPR001248">
    <property type="entry name" value="Pur-cyt_permease"/>
</dbReference>
<organism evidence="7 8">
    <name type="scientific">Pontibacillus halophilus JSM 076056 = DSM 19796</name>
    <dbReference type="NCBI Taxonomy" id="1385510"/>
    <lineage>
        <taxon>Bacteria</taxon>
        <taxon>Bacillati</taxon>
        <taxon>Bacillota</taxon>
        <taxon>Bacilli</taxon>
        <taxon>Bacillales</taxon>
        <taxon>Bacillaceae</taxon>
        <taxon>Pontibacillus</taxon>
    </lineage>
</organism>
<gene>
    <name evidence="7" type="ORF">N781_09900</name>
</gene>
<feature type="transmembrane region" description="Helical" evidence="6">
    <location>
        <begin position="394"/>
        <end position="412"/>
    </location>
</feature>
<dbReference type="GO" id="GO:0005886">
    <property type="term" value="C:plasma membrane"/>
    <property type="evidence" value="ECO:0007669"/>
    <property type="project" value="TreeGrafter"/>
</dbReference>
<dbReference type="Gene3D" id="1.10.4160.10">
    <property type="entry name" value="Hydantoin permease"/>
    <property type="match status" value="1"/>
</dbReference>
<dbReference type="OrthoDB" id="2446947at2"/>
<dbReference type="PANTHER" id="PTHR30569">
    <property type="entry name" value="CYTOSINE TRANSPORTER CODB"/>
    <property type="match status" value="1"/>
</dbReference>
<evidence type="ECO:0000256" key="6">
    <source>
        <dbReference type="SAM" id="Phobius"/>
    </source>
</evidence>
<evidence type="ECO:0000256" key="5">
    <source>
        <dbReference type="ARBA" id="ARBA00023136"/>
    </source>
</evidence>
<feature type="transmembrane region" description="Helical" evidence="6">
    <location>
        <begin position="285"/>
        <end position="307"/>
    </location>
</feature>
<comment type="subcellular location">
    <subcellularLocation>
        <location evidence="1">Membrane</location>
        <topology evidence="1">Multi-pass membrane protein</topology>
    </subcellularLocation>
</comment>
<protein>
    <submittedName>
        <fullName evidence="7">Cytosine permease</fullName>
    </submittedName>
</protein>
<dbReference type="Proteomes" id="UP000030528">
    <property type="component" value="Unassembled WGS sequence"/>
</dbReference>
<evidence type="ECO:0000256" key="2">
    <source>
        <dbReference type="ARBA" id="ARBA00008974"/>
    </source>
</evidence>
<keyword evidence="4 6" id="KW-1133">Transmembrane helix</keyword>
<feature type="transmembrane region" description="Helical" evidence="6">
    <location>
        <begin position="246"/>
        <end position="273"/>
    </location>
</feature>
<dbReference type="Pfam" id="PF02133">
    <property type="entry name" value="Transp_cyt_pur"/>
    <property type="match status" value="1"/>
</dbReference>
<name>A0A0A5GMY5_9BACI</name>
<evidence type="ECO:0000256" key="4">
    <source>
        <dbReference type="ARBA" id="ARBA00022989"/>
    </source>
</evidence>
<keyword evidence="3 6" id="KW-0812">Transmembrane</keyword>
<feature type="transmembrane region" description="Helical" evidence="6">
    <location>
        <begin position="60"/>
        <end position="83"/>
    </location>
</feature>
<comment type="caution">
    <text evidence="7">The sequence shown here is derived from an EMBL/GenBank/DDBJ whole genome shotgun (WGS) entry which is preliminary data.</text>
</comment>
<feature type="transmembrane region" description="Helical" evidence="6">
    <location>
        <begin position="214"/>
        <end position="234"/>
    </location>
</feature>
<feature type="transmembrane region" description="Helical" evidence="6">
    <location>
        <begin position="354"/>
        <end position="374"/>
    </location>
</feature>
<dbReference type="EMBL" id="AVPE01000002">
    <property type="protein sequence ID" value="KGX93359.1"/>
    <property type="molecule type" value="Genomic_DNA"/>
</dbReference>
<feature type="transmembrane region" description="Helical" evidence="6">
    <location>
        <begin position="146"/>
        <end position="168"/>
    </location>
</feature>
<comment type="similarity">
    <text evidence="2">Belongs to the purine-cytosine permease (2.A.39) family.</text>
</comment>
<dbReference type="STRING" id="1385510.GCA_000425205_00890"/>
<accession>A0A0A5GMY5</accession>
<feature type="transmembrane region" description="Helical" evidence="6">
    <location>
        <begin position="32"/>
        <end position="54"/>
    </location>
</feature>
<dbReference type="PANTHER" id="PTHR30569:SF0">
    <property type="entry name" value="CYTOSINE PERMEASE"/>
    <property type="match status" value="1"/>
</dbReference>
<evidence type="ECO:0000313" key="7">
    <source>
        <dbReference type="EMBL" id="KGX93359.1"/>
    </source>
</evidence>
<evidence type="ECO:0000256" key="3">
    <source>
        <dbReference type="ARBA" id="ARBA00022692"/>
    </source>
</evidence>
<feature type="transmembrane region" description="Helical" evidence="6">
    <location>
        <begin position="327"/>
        <end position="347"/>
    </location>
</feature>
<feature type="transmembrane region" description="Helical" evidence="6">
    <location>
        <begin position="419"/>
        <end position="437"/>
    </location>
</feature>
<dbReference type="eggNOG" id="COG1457">
    <property type="taxonomic scope" value="Bacteria"/>
</dbReference>
<evidence type="ECO:0000313" key="8">
    <source>
        <dbReference type="Proteomes" id="UP000030528"/>
    </source>
</evidence>
<reference evidence="7 8" key="1">
    <citation type="submission" date="2013-08" db="EMBL/GenBank/DDBJ databases">
        <authorList>
            <person name="Huang J."/>
            <person name="Wang G."/>
        </authorList>
    </citation>
    <scope>NUCLEOTIDE SEQUENCE [LARGE SCALE GENOMIC DNA]</scope>
    <source>
        <strain evidence="7 8">JSM 076056</strain>
    </source>
</reference>
<keyword evidence="8" id="KW-1185">Reference proteome</keyword>
<feature type="transmembrane region" description="Helical" evidence="6">
    <location>
        <begin position="174"/>
        <end position="193"/>
    </location>
</feature>
<dbReference type="GO" id="GO:0015209">
    <property type="term" value="F:cytosine transmembrane transporter activity"/>
    <property type="evidence" value="ECO:0007669"/>
    <property type="project" value="InterPro"/>
</dbReference>